<feature type="transmembrane region" description="Helical" evidence="1">
    <location>
        <begin position="140"/>
        <end position="158"/>
    </location>
</feature>
<dbReference type="eggNOG" id="ENOG5034AGA">
    <property type="taxonomic scope" value="Bacteria"/>
</dbReference>
<reference evidence="2 3" key="1">
    <citation type="submission" date="2012-08" db="EMBL/GenBank/DDBJ databases">
        <title>The Genome Sequence of Barnesiella intestinihominis YIT 11860.</title>
        <authorList>
            <consortium name="The Broad Institute Genome Sequencing Platform"/>
            <person name="Earl A."/>
            <person name="Ward D."/>
            <person name="Feldgarden M."/>
            <person name="Gevers D."/>
            <person name="Morotomi M."/>
            <person name="Walker B."/>
            <person name="Young S.K."/>
            <person name="Zeng Q."/>
            <person name="Gargeya S."/>
            <person name="Fitzgerald M."/>
            <person name="Haas B."/>
            <person name="Abouelleil A."/>
            <person name="Alvarado L."/>
            <person name="Arachchi H.M."/>
            <person name="Berlin A.M."/>
            <person name="Chapman S.B."/>
            <person name="Goldberg J."/>
            <person name="Griggs A."/>
            <person name="Gujja S."/>
            <person name="Hansen M."/>
            <person name="Howarth C."/>
            <person name="Imamovic A."/>
            <person name="Larimer J."/>
            <person name="McCowen C."/>
            <person name="Montmayeur A."/>
            <person name="Murphy C."/>
            <person name="Neiman D."/>
            <person name="Pearson M."/>
            <person name="Priest M."/>
            <person name="Roberts A."/>
            <person name="Saif S."/>
            <person name="Shea T."/>
            <person name="Sisk P."/>
            <person name="Sykes S."/>
            <person name="Wortman J."/>
            <person name="Nusbaum C."/>
            <person name="Birren B."/>
        </authorList>
    </citation>
    <scope>NUCLEOTIDE SEQUENCE [LARGE SCALE GENOMIC DNA]</scope>
    <source>
        <strain evidence="2 3">YIT 11860</strain>
    </source>
</reference>
<keyword evidence="3" id="KW-1185">Reference proteome</keyword>
<protein>
    <submittedName>
        <fullName evidence="2">Uncharacterized protein</fullName>
    </submittedName>
</protein>
<dbReference type="EMBL" id="ADLE01000001">
    <property type="protein sequence ID" value="EJZ66532.1"/>
    <property type="molecule type" value="Genomic_DNA"/>
</dbReference>
<dbReference type="AlphaFoldDB" id="K0X550"/>
<comment type="caution">
    <text evidence="2">The sequence shown here is derived from an EMBL/GenBank/DDBJ whole genome shotgun (WGS) entry which is preliminary data.</text>
</comment>
<accession>K0X550</accession>
<gene>
    <name evidence="2" type="ORF">HMPREF9448_00711</name>
</gene>
<dbReference type="RefSeq" id="WP_008861206.1">
    <property type="nucleotide sequence ID" value="NZ_JH815203.1"/>
</dbReference>
<name>K0X550_9BACT</name>
<keyword evidence="1" id="KW-0812">Transmembrane</keyword>
<evidence type="ECO:0000313" key="2">
    <source>
        <dbReference type="EMBL" id="EJZ66532.1"/>
    </source>
</evidence>
<evidence type="ECO:0000313" key="3">
    <source>
        <dbReference type="Proteomes" id="UP000006044"/>
    </source>
</evidence>
<feature type="transmembrane region" description="Helical" evidence="1">
    <location>
        <begin position="29"/>
        <end position="50"/>
    </location>
</feature>
<keyword evidence="1" id="KW-1133">Transmembrane helix</keyword>
<feature type="transmembrane region" description="Helical" evidence="1">
    <location>
        <begin position="62"/>
        <end position="81"/>
    </location>
</feature>
<evidence type="ECO:0000256" key="1">
    <source>
        <dbReference type="SAM" id="Phobius"/>
    </source>
</evidence>
<dbReference type="HOGENOM" id="CLU_1591364_0_0_10"/>
<dbReference type="GeneID" id="77848039"/>
<keyword evidence="1" id="KW-0472">Membrane</keyword>
<sequence length="167" mass="18512">MGGNPWRKWLGESDDPGRNRLQAFVYSRLWMGVFPSFLAGFAVIFLICYWGNLPVEKSSNKALLSGLLCVVGYAIGVWAAVAPDKDDEEDEVEDSTGRASWIDKVKLAVCCLALVAIFAYPSIERVLSGERTILEGCVELTGKCLMIVCLFVPVYIRLKRKSRGSLK</sequence>
<dbReference type="STRING" id="742726.HMPREF9448_00711"/>
<organism evidence="2 3">
    <name type="scientific">Barnesiella intestinihominis YIT 11860</name>
    <dbReference type="NCBI Taxonomy" id="742726"/>
    <lineage>
        <taxon>Bacteria</taxon>
        <taxon>Pseudomonadati</taxon>
        <taxon>Bacteroidota</taxon>
        <taxon>Bacteroidia</taxon>
        <taxon>Bacteroidales</taxon>
        <taxon>Barnesiellaceae</taxon>
        <taxon>Barnesiella</taxon>
    </lineage>
</organism>
<proteinExistence type="predicted"/>
<dbReference type="Proteomes" id="UP000006044">
    <property type="component" value="Unassembled WGS sequence"/>
</dbReference>